<dbReference type="AlphaFoldDB" id="A0A6V8KPT3"/>
<dbReference type="Proteomes" id="UP000482800">
    <property type="component" value="Unassembled WGS sequence"/>
</dbReference>
<evidence type="ECO:0000313" key="8">
    <source>
        <dbReference type="EMBL" id="GFJ83737.1"/>
    </source>
</evidence>
<gene>
    <name evidence="8" type="ORF">Phou_079170</name>
</gene>
<evidence type="ECO:0000256" key="6">
    <source>
        <dbReference type="SAM" id="Phobius"/>
    </source>
</evidence>
<evidence type="ECO:0000256" key="1">
    <source>
        <dbReference type="ARBA" id="ARBA00004141"/>
    </source>
</evidence>
<dbReference type="Gene3D" id="1.20.120.1630">
    <property type="match status" value="1"/>
</dbReference>
<dbReference type="GO" id="GO:0008202">
    <property type="term" value="P:steroid metabolic process"/>
    <property type="evidence" value="ECO:0007669"/>
    <property type="project" value="InterPro"/>
</dbReference>
<proteinExistence type="predicted"/>
<evidence type="ECO:0000256" key="5">
    <source>
        <dbReference type="ARBA" id="ARBA00023136"/>
    </source>
</evidence>
<dbReference type="EMBL" id="BLPF01000003">
    <property type="protein sequence ID" value="GFJ83737.1"/>
    <property type="molecule type" value="Genomic_DNA"/>
</dbReference>
<protein>
    <submittedName>
        <fullName evidence="8">3-oxo-5-alpha-steroid 4-dehydrogenase</fullName>
    </submittedName>
</protein>
<keyword evidence="3 6" id="KW-1133">Transmembrane helix</keyword>
<keyword evidence="2 6" id="KW-0812">Transmembrane</keyword>
<dbReference type="InterPro" id="IPR039357">
    <property type="entry name" value="SRD5A/TECR"/>
</dbReference>
<reference evidence="8 9" key="2">
    <citation type="submission" date="2020-03" db="EMBL/GenBank/DDBJ databases">
        <authorList>
            <person name="Ichikawa N."/>
            <person name="Kimura A."/>
            <person name="Kitahashi Y."/>
            <person name="Uohara A."/>
        </authorList>
    </citation>
    <scope>NUCLEOTIDE SEQUENCE [LARGE SCALE GENOMIC DNA]</scope>
    <source>
        <strain evidence="8 9">NBRC 108639</strain>
    </source>
</reference>
<sequence>MLVFLEFALAVVTFGALRFITAPYGRYLREGWGVTVPARAGWLVMESVSSLLFVVVFWFGPRRTDLVALLLFAMWQSHYLYRAFVYPFLLRGGRRMPVVVVLLAIAFNVLNASINAYWIGTLGQYPVGWLADPRFLIGVALFASGLTLHVWADRKLRRLRASAGDGYHIPYGGAYRWVSCPNYLGEIVEWTGWALATWSPAGLAFMVYTVANLAPRAMDHHAWYHQQFPGYPAKRRALIPYVI</sequence>
<feature type="domain" description="3-oxo-5-alpha-steroid 4-dehydrogenase C-terminal" evidence="7">
    <location>
        <begin position="95"/>
        <end position="242"/>
    </location>
</feature>
<comment type="subcellular location">
    <subcellularLocation>
        <location evidence="1">Membrane</location>
        <topology evidence="1">Multi-pass membrane protein</topology>
    </subcellularLocation>
</comment>
<evidence type="ECO:0000259" key="7">
    <source>
        <dbReference type="Pfam" id="PF02544"/>
    </source>
</evidence>
<dbReference type="PROSITE" id="PS50244">
    <property type="entry name" value="S5A_REDUCTASE"/>
    <property type="match status" value="1"/>
</dbReference>
<keyword evidence="9" id="KW-1185">Reference proteome</keyword>
<feature type="transmembrane region" description="Helical" evidence="6">
    <location>
        <begin position="40"/>
        <end position="60"/>
    </location>
</feature>
<name>A0A6V8KPT3_9ACTN</name>
<dbReference type="InterPro" id="IPR016636">
    <property type="entry name" value="3-oxo-5-alpha-steroid_4-DH"/>
</dbReference>
<feature type="transmembrane region" description="Helical" evidence="6">
    <location>
        <begin position="135"/>
        <end position="152"/>
    </location>
</feature>
<feature type="transmembrane region" description="Helical" evidence="6">
    <location>
        <begin position="98"/>
        <end position="120"/>
    </location>
</feature>
<reference evidence="8 9" key="1">
    <citation type="submission" date="2020-03" db="EMBL/GenBank/DDBJ databases">
        <title>Whole genome shotgun sequence of Phytohabitans houttuyneae NBRC 108639.</title>
        <authorList>
            <person name="Komaki H."/>
            <person name="Tamura T."/>
        </authorList>
    </citation>
    <scope>NUCLEOTIDE SEQUENCE [LARGE SCALE GENOMIC DNA]</scope>
    <source>
        <strain evidence="8 9">NBRC 108639</strain>
    </source>
</reference>
<dbReference type="FunFam" id="1.20.120.1630:FF:000002">
    <property type="entry name" value="Steroid 5 alpha-reductase 1"/>
    <property type="match status" value="1"/>
</dbReference>
<evidence type="ECO:0000313" key="9">
    <source>
        <dbReference type="Proteomes" id="UP000482800"/>
    </source>
</evidence>
<evidence type="ECO:0000256" key="2">
    <source>
        <dbReference type="ARBA" id="ARBA00022692"/>
    </source>
</evidence>
<dbReference type="PIRSF" id="PIRSF015596">
    <property type="entry name" value="5_alpha-SR2"/>
    <property type="match status" value="1"/>
</dbReference>
<accession>A0A6V8KPT3</accession>
<dbReference type="GO" id="GO:0003865">
    <property type="term" value="F:3-oxo-5-alpha-steroid 4-dehydrogenase activity"/>
    <property type="evidence" value="ECO:0007669"/>
    <property type="project" value="InterPro"/>
</dbReference>
<evidence type="ECO:0000256" key="3">
    <source>
        <dbReference type="ARBA" id="ARBA00022989"/>
    </source>
</evidence>
<dbReference type="GO" id="GO:0016020">
    <property type="term" value="C:membrane"/>
    <property type="evidence" value="ECO:0007669"/>
    <property type="project" value="UniProtKB-SubCell"/>
</dbReference>
<keyword evidence="4" id="KW-0560">Oxidoreductase</keyword>
<evidence type="ECO:0000256" key="4">
    <source>
        <dbReference type="ARBA" id="ARBA00023002"/>
    </source>
</evidence>
<keyword evidence="5 6" id="KW-0472">Membrane</keyword>
<dbReference type="InterPro" id="IPR001104">
    <property type="entry name" value="3-oxo-5_a-steroid_4-DH_C"/>
</dbReference>
<dbReference type="Pfam" id="PF02544">
    <property type="entry name" value="Steroid_dh"/>
    <property type="match status" value="1"/>
</dbReference>
<dbReference type="PANTHER" id="PTHR10556:SF43">
    <property type="entry name" value="STEROID 5-ALPHA-REDUCTASE DET2"/>
    <property type="match status" value="1"/>
</dbReference>
<dbReference type="PANTHER" id="PTHR10556">
    <property type="entry name" value="3-OXO-5-ALPHA-STEROID 4-DEHYDROGENASE"/>
    <property type="match status" value="1"/>
</dbReference>
<feature type="transmembrane region" description="Helical" evidence="6">
    <location>
        <begin position="6"/>
        <end position="28"/>
    </location>
</feature>
<organism evidence="8 9">
    <name type="scientific">Phytohabitans houttuyneae</name>
    <dbReference type="NCBI Taxonomy" id="1076126"/>
    <lineage>
        <taxon>Bacteria</taxon>
        <taxon>Bacillati</taxon>
        <taxon>Actinomycetota</taxon>
        <taxon>Actinomycetes</taxon>
        <taxon>Micromonosporales</taxon>
        <taxon>Micromonosporaceae</taxon>
    </lineage>
</organism>
<comment type="caution">
    <text evidence="8">The sequence shown here is derived from an EMBL/GenBank/DDBJ whole genome shotgun (WGS) entry which is preliminary data.</text>
</comment>